<dbReference type="PROSITE" id="PS51085">
    <property type="entry name" value="2FE2S_FER_2"/>
    <property type="match status" value="1"/>
</dbReference>
<dbReference type="SUPFAM" id="SSF55447">
    <property type="entry name" value="CO dehydrogenase flavoprotein C-terminal domain-like"/>
    <property type="match status" value="1"/>
</dbReference>
<feature type="binding site" evidence="17">
    <location>
        <position position="418"/>
    </location>
    <ligand>
        <name>FAD</name>
        <dbReference type="ChEBI" id="CHEBI:57692"/>
    </ligand>
</feature>
<keyword evidence="13" id="KW-0520">NAD</keyword>
<comment type="cofactor">
    <cofactor evidence="18">
        <name>Mo-molybdopterin</name>
        <dbReference type="ChEBI" id="CHEBI:71302"/>
    </cofactor>
    <text evidence="18">Binds 1 Mo-molybdopterin (Mo-MPT) cofactor per subunit.</text>
</comment>
<feature type="binding site" evidence="18">
    <location>
        <position position="76"/>
    </location>
    <ligand>
        <name>[2Fe-2S] cluster</name>
        <dbReference type="ChEBI" id="CHEBI:190135"/>
        <label>1</label>
    </ligand>
</feature>
<dbReference type="InterPro" id="IPR036884">
    <property type="entry name" value="2Fe-2S-bd_dom_sf"/>
</dbReference>
<dbReference type="SUPFAM" id="SSF54292">
    <property type="entry name" value="2Fe-2S ferredoxin-like"/>
    <property type="match status" value="1"/>
</dbReference>
<evidence type="ECO:0000256" key="6">
    <source>
        <dbReference type="ARBA" id="ARBA00022630"/>
    </source>
</evidence>
<feature type="binding site" evidence="18">
    <location>
        <position position="71"/>
    </location>
    <ligand>
        <name>[2Fe-2S] cluster</name>
        <dbReference type="ChEBI" id="CHEBI:190135"/>
        <label>1</label>
    </ligand>
</feature>
<dbReference type="InterPro" id="IPR006058">
    <property type="entry name" value="2Fe2S_fd_BS"/>
</dbReference>
<dbReference type="SMART" id="SM01092">
    <property type="entry name" value="CO_deh_flav_C"/>
    <property type="match status" value="1"/>
</dbReference>
<evidence type="ECO:0000256" key="8">
    <source>
        <dbReference type="ARBA" id="ARBA00022723"/>
    </source>
</evidence>
<dbReference type="Gene3D" id="3.90.1170.50">
    <property type="entry name" value="Aldehyde oxidase/xanthine dehydrogenase, a/b hammerhead"/>
    <property type="match status" value="1"/>
</dbReference>
<accession>A0A194QBY5</accession>
<dbReference type="Gene3D" id="1.10.150.120">
    <property type="entry name" value="[2Fe-2S]-binding domain"/>
    <property type="match status" value="1"/>
</dbReference>
<evidence type="ECO:0000256" key="7">
    <source>
        <dbReference type="ARBA" id="ARBA00022714"/>
    </source>
</evidence>
<evidence type="ECO:0000256" key="17">
    <source>
        <dbReference type="PIRSR" id="PIRSR000127-2"/>
    </source>
</evidence>
<feature type="active site" description="Proton acceptor" evidence="16">
    <location>
        <position position="1223"/>
    </location>
</feature>
<evidence type="ECO:0000256" key="18">
    <source>
        <dbReference type="PIRSR" id="PIRSR000127-3"/>
    </source>
</evidence>
<dbReference type="InterPro" id="IPR002888">
    <property type="entry name" value="2Fe-2S-bd"/>
</dbReference>
<evidence type="ECO:0000256" key="9">
    <source>
        <dbReference type="ARBA" id="ARBA00022827"/>
    </source>
</evidence>
<feature type="binding site" evidence="18">
    <location>
        <position position="175"/>
    </location>
    <ligand>
        <name>[2Fe-2S] cluster</name>
        <dbReference type="ChEBI" id="CHEBI:190135"/>
        <label>2</label>
    </ligand>
</feature>
<dbReference type="PROSITE" id="PS51387">
    <property type="entry name" value="FAD_PCMH"/>
    <property type="match status" value="1"/>
</dbReference>
<dbReference type="GO" id="GO:0071949">
    <property type="term" value="F:FAD binding"/>
    <property type="evidence" value="ECO:0007669"/>
    <property type="project" value="InterPro"/>
</dbReference>
<keyword evidence="9 17" id="KW-0274">FAD</keyword>
<comment type="cofactor">
    <cofactor evidence="15">
        <name>[2Fe-2S] cluster</name>
        <dbReference type="ChEBI" id="CHEBI:190135"/>
    </cofactor>
</comment>
<dbReference type="InterPro" id="IPR036318">
    <property type="entry name" value="FAD-bd_PCMH-like_sf"/>
</dbReference>
<feature type="domain" description="FAD-binding PCMH-type" evidence="20">
    <location>
        <begin position="230"/>
        <end position="410"/>
    </location>
</feature>
<keyword evidence="5 18" id="KW-0500">Molybdenum</keyword>
<dbReference type="SUPFAM" id="SSF54665">
    <property type="entry name" value="CO dehydrogenase molybdoprotein N-domain-like"/>
    <property type="match status" value="1"/>
</dbReference>
<dbReference type="SUPFAM" id="SSF47741">
    <property type="entry name" value="CO dehydrogenase ISP C-domain like"/>
    <property type="match status" value="1"/>
</dbReference>
<evidence type="ECO:0000256" key="3">
    <source>
        <dbReference type="ARBA" id="ARBA00006849"/>
    </source>
</evidence>
<dbReference type="SUPFAM" id="SSF56176">
    <property type="entry name" value="FAD-binding/transporter-associated domain-like"/>
    <property type="match status" value="1"/>
</dbReference>
<keyword evidence="7 18" id="KW-0001">2Fe-2S</keyword>
<feature type="binding site" evidence="18">
    <location>
        <position position="100"/>
    </location>
    <ligand>
        <name>[2Fe-2S] cluster</name>
        <dbReference type="ChEBI" id="CHEBI:190135"/>
        <label>1</label>
    </ligand>
</feature>
<dbReference type="FunFam" id="3.10.20.30:FF:000012">
    <property type="entry name" value="Xanthine dehydrogenase/oxidase"/>
    <property type="match status" value="1"/>
</dbReference>
<dbReference type="InterPro" id="IPR001041">
    <property type="entry name" value="2Fe-2S_ferredoxin-type"/>
</dbReference>
<keyword evidence="22" id="KW-1185">Reference proteome</keyword>
<dbReference type="Pfam" id="PF02738">
    <property type="entry name" value="MoCoBD_1"/>
    <property type="match status" value="1"/>
</dbReference>
<dbReference type="Gene3D" id="3.10.20.30">
    <property type="match status" value="1"/>
</dbReference>
<dbReference type="Pfam" id="PF03450">
    <property type="entry name" value="CO_deh_flav_C"/>
    <property type="match status" value="1"/>
</dbReference>
<dbReference type="GO" id="GO:0051537">
    <property type="term" value="F:2 iron, 2 sulfur cluster binding"/>
    <property type="evidence" value="ECO:0007669"/>
    <property type="project" value="UniProtKB-KW"/>
</dbReference>
<dbReference type="InterPro" id="IPR005107">
    <property type="entry name" value="CO_DH_flav_C"/>
</dbReference>
<dbReference type="Gene3D" id="3.30.390.50">
    <property type="entry name" value="CO dehydrogenase flavoprotein, C-terminal domain"/>
    <property type="match status" value="1"/>
</dbReference>
<dbReference type="CDD" id="cd00207">
    <property type="entry name" value="fer2"/>
    <property type="match status" value="1"/>
</dbReference>
<dbReference type="InterPro" id="IPR002346">
    <property type="entry name" value="Mopterin_DH_FAD-bd"/>
</dbReference>
<dbReference type="Pfam" id="PF00941">
    <property type="entry name" value="FAD_binding_5"/>
    <property type="match status" value="1"/>
</dbReference>
<proteinExistence type="inferred from homology"/>
<evidence type="ECO:0000313" key="22">
    <source>
        <dbReference type="Proteomes" id="UP000053268"/>
    </source>
</evidence>
<dbReference type="Gene3D" id="3.30.365.10">
    <property type="entry name" value="Aldehyde oxidase/xanthine dehydrogenase, molybdopterin binding domain"/>
    <property type="match status" value="4"/>
</dbReference>
<feature type="binding site" evidence="18">
    <location>
        <position position="900"/>
    </location>
    <ligand>
        <name>Mo-molybdopterin</name>
        <dbReference type="ChEBI" id="CHEBI:71302"/>
    </ligand>
    <ligandPart>
        <name>Mo</name>
        <dbReference type="ChEBI" id="CHEBI:28685"/>
    </ligandPart>
</feature>
<evidence type="ECO:0000256" key="4">
    <source>
        <dbReference type="ARBA" id="ARBA00011738"/>
    </source>
</evidence>
<dbReference type="EMBL" id="KQ459193">
    <property type="protein sequence ID" value="KPJ03063.1"/>
    <property type="molecule type" value="Genomic_DNA"/>
</dbReference>
<dbReference type="InterPro" id="IPR036683">
    <property type="entry name" value="CO_DH_flav_C_dom_sf"/>
</dbReference>
<dbReference type="InterPro" id="IPR016169">
    <property type="entry name" value="FAD-bd_PCMH_sub2"/>
</dbReference>
<keyword evidence="8 18" id="KW-0479">Metal-binding</keyword>
<evidence type="ECO:0000256" key="1">
    <source>
        <dbReference type="ARBA" id="ARBA00001974"/>
    </source>
</evidence>
<comment type="cofactor">
    <cofactor evidence="1 17">
        <name>FAD</name>
        <dbReference type="ChEBI" id="CHEBI:57692"/>
    </cofactor>
</comment>
<feature type="binding site" evidence="18">
    <location>
        <position position="142"/>
    </location>
    <ligand>
        <name>[2Fe-2S] cluster</name>
        <dbReference type="ChEBI" id="CHEBI:190135"/>
        <label>2</label>
    </ligand>
</feature>
<evidence type="ECO:0000256" key="5">
    <source>
        <dbReference type="ARBA" id="ARBA00022505"/>
    </source>
</evidence>
<dbReference type="Proteomes" id="UP000053268">
    <property type="component" value="Unassembled WGS sequence"/>
</dbReference>
<protein>
    <submittedName>
        <fullName evidence="21">Aldehyde oxidase 2</fullName>
    </submittedName>
</protein>
<feature type="binding site" evidence="18">
    <location>
        <position position="177"/>
    </location>
    <ligand>
        <name>[2Fe-2S] cluster</name>
        <dbReference type="ChEBI" id="CHEBI:190135"/>
        <label>2</label>
    </ligand>
</feature>
<feature type="binding site" evidence="18">
    <location>
        <position position="139"/>
    </location>
    <ligand>
        <name>[2Fe-2S] cluster</name>
        <dbReference type="ChEBI" id="CHEBI:190135"/>
        <label>2</label>
    </ligand>
</feature>
<evidence type="ECO:0000256" key="12">
    <source>
        <dbReference type="ARBA" id="ARBA00023014"/>
    </source>
</evidence>
<feature type="binding site" evidence="18">
    <location>
        <position position="79"/>
    </location>
    <ligand>
        <name>[2Fe-2S] cluster</name>
        <dbReference type="ChEBI" id="CHEBI:190135"/>
        <label>1</label>
    </ligand>
</feature>
<evidence type="ECO:0000313" key="21">
    <source>
        <dbReference type="EMBL" id="KPJ03063.1"/>
    </source>
</evidence>
<keyword evidence="14" id="KW-0576">Peroxisome</keyword>
<dbReference type="InterPro" id="IPR036856">
    <property type="entry name" value="Ald_Oxase/Xan_DH_a/b_sf"/>
</dbReference>
<dbReference type="InterPro" id="IPR046867">
    <property type="entry name" value="AldOxase/xan_DH_MoCoBD2"/>
</dbReference>
<dbReference type="PANTHER" id="PTHR11908:SF132">
    <property type="entry name" value="ALDEHYDE OXIDASE 1-RELATED"/>
    <property type="match status" value="1"/>
</dbReference>
<dbReference type="Pfam" id="PF01799">
    <property type="entry name" value="Fer2_2"/>
    <property type="match status" value="1"/>
</dbReference>
<dbReference type="FunFam" id="3.30.365.10:FF:000001">
    <property type="entry name" value="Xanthine dehydrogenase oxidase"/>
    <property type="match status" value="1"/>
</dbReference>
<dbReference type="Pfam" id="PF00111">
    <property type="entry name" value="Fer2"/>
    <property type="match status" value="1"/>
</dbReference>
<keyword evidence="11 18" id="KW-0408">Iron</keyword>
<feature type="binding site" evidence="17">
    <location>
        <position position="400"/>
    </location>
    <ligand>
        <name>FAD</name>
        <dbReference type="ChEBI" id="CHEBI:57692"/>
    </ligand>
</feature>
<evidence type="ECO:0000256" key="16">
    <source>
        <dbReference type="PIRSR" id="PIRSR000127-1"/>
    </source>
</evidence>
<dbReference type="GO" id="GO:0005777">
    <property type="term" value="C:peroxisome"/>
    <property type="evidence" value="ECO:0007669"/>
    <property type="project" value="UniProtKB-SubCell"/>
</dbReference>
<comment type="similarity">
    <text evidence="3">Belongs to the xanthine dehydrogenase family.</text>
</comment>
<evidence type="ECO:0000256" key="14">
    <source>
        <dbReference type="ARBA" id="ARBA00023140"/>
    </source>
</evidence>
<dbReference type="SUPFAM" id="SSF56003">
    <property type="entry name" value="Molybdenum cofactor-binding domain"/>
    <property type="match status" value="1"/>
</dbReference>
<dbReference type="GO" id="GO:0005506">
    <property type="term" value="F:iron ion binding"/>
    <property type="evidence" value="ECO:0007669"/>
    <property type="project" value="InterPro"/>
</dbReference>
<feature type="binding site" evidence="18">
    <location>
        <position position="757"/>
    </location>
    <ligand>
        <name>Mo-molybdopterin</name>
        <dbReference type="ChEBI" id="CHEBI:71302"/>
    </ligand>
    <ligandPart>
        <name>Mo</name>
        <dbReference type="ChEBI" id="CHEBI:28685"/>
    </ligandPart>
</feature>
<dbReference type="InterPro" id="IPR036010">
    <property type="entry name" value="2Fe-2S_ferredoxin-like_sf"/>
</dbReference>
<evidence type="ECO:0000256" key="13">
    <source>
        <dbReference type="ARBA" id="ARBA00023027"/>
    </source>
</evidence>
<dbReference type="PIRSF" id="PIRSF000127">
    <property type="entry name" value="Xanthine_DH"/>
    <property type="match status" value="1"/>
</dbReference>
<dbReference type="FunFam" id="3.30.465.10:FF:000013">
    <property type="entry name" value="Aldehyde oxidase"/>
    <property type="match status" value="1"/>
</dbReference>
<evidence type="ECO:0000256" key="15">
    <source>
        <dbReference type="ARBA" id="ARBA00034078"/>
    </source>
</evidence>
<dbReference type="FunFam" id="3.30.390.50:FF:000003">
    <property type="entry name" value="Aldehyde oxidase1"/>
    <property type="match status" value="1"/>
</dbReference>
<keyword evidence="12 18" id="KW-0411">Iron-sulfur</keyword>
<dbReference type="PANTHER" id="PTHR11908">
    <property type="entry name" value="XANTHINE DEHYDROGENASE"/>
    <property type="match status" value="1"/>
</dbReference>
<dbReference type="PROSITE" id="PS00197">
    <property type="entry name" value="2FE2S_FER_1"/>
    <property type="match status" value="1"/>
</dbReference>
<dbReference type="InterPro" id="IPR012675">
    <property type="entry name" value="Beta-grasp_dom_sf"/>
</dbReference>
<dbReference type="InterPro" id="IPR000674">
    <property type="entry name" value="Ald_Oxase/Xan_DH_a/b"/>
</dbReference>
<gene>
    <name evidence="21" type="ORF">RR46_06221</name>
</gene>
<evidence type="ECO:0000256" key="2">
    <source>
        <dbReference type="ARBA" id="ARBA00004275"/>
    </source>
</evidence>
<comment type="subcellular location">
    <subcellularLocation>
        <location evidence="2">Peroxisome</location>
    </subcellularLocation>
</comment>
<dbReference type="InterPro" id="IPR008274">
    <property type="entry name" value="AldOxase/xan_DH_MoCoBD1"/>
</dbReference>
<dbReference type="Pfam" id="PF20256">
    <property type="entry name" value="MoCoBD_2"/>
    <property type="match status" value="1"/>
</dbReference>
<dbReference type="Pfam" id="PF01315">
    <property type="entry name" value="Ald_Xan_dh_C"/>
    <property type="match status" value="1"/>
</dbReference>
<dbReference type="STRING" id="66420.A0A194QBY5"/>
<keyword evidence="10" id="KW-0560">Oxidoreductase</keyword>
<dbReference type="InterPro" id="IPR037165">
    <property type="entry name" value="AldOxase/xan_DH_Mopterin-bd_sf"/>
</dbReference>
<dbReference type="SMART" id="SM01008">
    <property type="entry name" value="Ald_Xan_dh_C"/>
    <property type="match status" value="1"/>
</dbReference>
<organism evidence="21 22">
    <name type="scientific">Papilio xuthus</name>
    <name type="common">Asian swallowtail butterfly</name>
    <dbReference type="NCBI Taxonomy" id="66420"/>
    <lineage>
        <taxon>Eukaryota</taxon>
        <taxon>Metazoa</taxon>
        <taxon>Ecdysozoa</taxon>
        <taxon>Arthropoda</taxon>
        <taxon>Hexapoda</taxon>
        <taxon>Insecta</taxon>
        <taxon>Pterygota</taxon>
        <taxon>Neoptera</taxon>
        <taxon>Endopterygota</taxon>
        <taxon>Lepidoptera</taxon>
        <taxon>Glossata</taxon>
        <taxon>Ditrysia</taxon>
        <taxon>Papilionoidea</taxon>
        <taxon>Papilionidae</taxon>
        <taxon>Papilioninae</taxon>
        <taxon>Papilio</taxon>
    </lineage>
</organism>
<feature type="domain" description="2Fe-2S ferredoxin-type" evidence="19">
    <location>
        <begin position="31"/>
        <end position="118"/>
    </location>
</feature>
<dbReference type="InterPro" id="IPR016208">
    <property type="entry name" value="Ald_Oxase/xanthine_DH-like"/>
</dbReference>
<keyword evidence="6" id="KW-0285">Flavoprotein</keyword>
<comment type="subunit">
    <text evidence="4">Homodimer.</text>
</comment>
<evidence type="ECO:0000256" key="10">
    <source>
        <dbReference type="ARBA" id="ARBA00023002"/>
    </source>
</evidence>
<dbReference type="InterPro" id="IPR016166">
    <property type="entry name" value="FAD-bd_PCMH"/>
</dbReference>
<comment type="cofactor">
    <cofactor evidence="18">
        <name>[2Fe-2S] cluster</name>
        <dbReference type="ChEBI" id="CHEBI:190135"/>
    </cofactor>
    <text evidence="18">Binds 2 [2Fe-2S] clusters.</text>
</comment>
<sequence length="1280" mass="143984">MLVYVGAYDVEFTITLCYDPDLSIDKDAAMDRISFSVNGRQYSVGAEVDSDVSLNDYLRNVLNLRGTKYMCQEGGCGACIVAVTNIDNFGNKRTFSVNSCLVSITSCEGWEITTVEGVGGRGRYHRVQKTLAEYNGSQCGYCSPGWVMSMYSLLESKNYNLCKDEIEKSLGSNTCRCTGYRPILDAFKSFAKDIPDIEDLSLCKSKACSSKCDDWCFIEEKINDKMKQINLKDGRVWYKVCKLEDVFKVFKTEGTNSYMLINGNTGKGVFPILKHPKILIDISSIDQLKTYYVDQNLVIGAGMTITDVMDLFKEISEKKEEFKYLNKMYEHLELVAHVPVRNIGTVGGNLMLKHRNPVFPSDIFLLFEVVSATVTIRNDKQIVEMDLQNFLTIDMRGKILTEIKLPPLSSNYNFVSFKVMPRSQNAPAQINAAFLYELDRDKETVLSSTIVIGGLSDEFVHAKNTEDFLRGKKLFTNETLQSALRVLEKEIIVKEIKGNSKAEYRKKCALGLFYKGLLTLIPRDKLKPKYRSGAIDLRKSRPISKGTEIYDTNPILWPLNEPMPKLESLVQCSGEALYCNDVATETNELFCAFVTADVCGGEIKSIDATDALKLPGVLSIYTAKDIPGQNSFLPKKVPGILISEEILCDKKVKYYDQPIGIIVAESEKLANRATKLVKAKYKDIKSQPILTIADALTREPERVSLLMFYPARGRGLNIKKVIEGKQSIYWQYHYHMETQTCVTKCTEDGIDVYPASQWPNQIHIAISEMLKIEQNRINITIPRCGGSYGAKITRNGLVACACALVTHLRSRACRFVMSMDANMRVMGKRLPYSLEYEMGVDKAGEIQYMEYKLYEDHGYIVSDTVTLFGIAAIKNCYNNTRWQYKLYTVTTDTASNTYARSPGALETIALTEHIMERISYELDLDPIQVRLKNLNPLITDVVDIVKNLVDESEYEKRKEEILAFNKNNRWKKRGLRVAMMSWPAGTIMDYHILITIYHGDGTIVVKHGGIEIGQGINTKVAQAVAYTLNISINKVKVKSYDVTSNPNCSTTGSSRTTHAICFGAIKCCQIILDRLSTIRDKLNNPIWEILIQAAFTAGINLQASYRVTPNDEEIHRSAGAVVTEVELDILTGEHEILRVDILEDVGLSLNPEIDVGQIEGAFVMGIGYWTCEQQIYDEKTGELLTTRSWNYHVPLAKDIPIDFRVKLRRNSINPIGTLGARGEPPICLAVSVAFALREAIAASRADTGYSKNQWFDVDGPYTLETNVLKSDVRLDEFLFY</sequence>
<reference evidence="21 22" key="1">
    <citation type="journal article" date="2015" name="Nat. Commun.">
        <title>Outbred genome sequencing and CRISPR/Cas9 gene editing in butterflies.</title>
        <authorList>
            <person name="Li X."/>
            <person name="Fan D."/>
            <person name="Zhang W."/>
            <person name="Liu G."/>
            <person name="Zhang L."/>
            <person name="Zhao L."/>
            <person name="Fang X."/>
            <person name="Chen L."/>
            <person name="Dong Y."/>
            <person name="Chen Y."/>
            <person name="Ding Y."/>
            <person name="Zhao R."/>
            <person name="Feng M."/>
            <person name="Zhu Y."/>
            <person name="Feng Y."/>
            <person name="Jiang X."/>
            <person name="Zhu D."/>
            <person name="Xiang H."/>
            <person name="Feng X."/>
            <person name="Li S."/>
            <person name="Wang J."/>
            <person name="Zhang G."/>
            <person name="Kronforst M.R."/>
            <person name="Wang W."/>
        </authorList>
    </citation>
    <scope>NUCLEOTIDE SEQUENCE [LARGE SCALE GENOMIC DNA]</scope>
    <source>
        <strain evidence="21">Ya'a_city_454_Px</strain>
        <tissue evidence="21">Whole body</tissue>
    </source>
</reference>
<dbReference type="AlphaFoldDB" id="A0A194QBY5"/>
<evidence type="ECO:0000256" key="11">
    <source>
        <dbReference type="ARBA" id="ARBA00023004"/>
    </source>
</evidence>
<name>A0A194QBY5_PAPXU</name>
<dbReference type="GO" id="GO:0016491">
    <property type="term" value="F:oxidoreductase activity"/>
    <property type="evidence" value="ECO:0007669"/>
    <property type="project" value="UniProtKB-KW"/>
</dbReference>
<evidence type="ECO:0000259" key="20">
    <source>
        <dbReference type="PROSITE" id="PS51387"/>
    </source>
</evidence>
<evidence type="ECO:0000259" key="19">
    <source>
        <dbReference type="PROSITE" id="PS51085"/>
    </source>
</evidence>
<dbReference type="Gene3D" id="3.30.465.10">
    <property type="match status" value="1"/>
</dbReference>